<dbReference type="CDD" id="cd17999">
    <property type="entry name" value="DEXHc_Mot1"/>
    <property type="match status" value="1"/>
</dbReference>
<keyword evidence="6" id="KW-0539">Nucleus</keyword>
<dbReference type="STRING" id="46835.A0A504YPU3"/>
<feature type="domain" description="Helicase C-terminal" evidence="10">
    <location>
        <begin position="1705"/>
        <end position="1850"/>
    </location>
</feature>
<dbReference type="GO" id="GO:0003677">
    <property type="term" value="F:DNA binding"/>
    <property type="evidence" value="ECO:0007669"/>
    <property type="project" value="InterPro"/>
</dbReference>
<dbReference type="Proteomes" id="UP000316759">
    <property type="component" value="Unassembled WGS sequence"/>
</dbReference>
<dbReference type="GO" id="GO:0005634">
    <property type="term" value="C:nucleus"/>
    <property type="evidence" value="ECO:0007669"/>
    <property type="project" value="UniProtKB-SubCell"/>
</dbReference>
<feature type="region of interest" description="Disordered" evidence="8">
    <location>
        <begin position="68"/>
        <end position="101"/>
    </location>
</feature>
<evidence type="ECO:0000313" key="11">
    <source>
        <dbReference type="EMBL" id="TPP62216.1"/>
    </source>
</evidence>
<dbReference type="Pfam" id="PF12054">
    <property type="entry name" value="DUF3535"/>
    <property type="match status" value="1"/>
</dbReference>
<reference evidence="11 12" key="1">
    <citation type="submission" date="2019-04" db="EMBL/GenBank/DDBJ databases">
        <title>Annotation for the trematode Fasciola gigantica.</title>
        <authorList>
            <person name="Choi Y.-J."/>
        </authorList>
    </citation>
    <scope>NUCLEOTIDE SEQUENCE [LARGE SCALE GENOMIC DNA]</scope>
    <source>
        <strain evidence="11">Uganda_cow_1</strain>
    </source>
</reference>
<protein>
    <recommendedName>
        <fullName evidence="13">TATA-binding protein-associated factor</fullName>
    </recommendedName>
</protein>
<dbReference type="InterPro" id="IPR049730">
    <property type="entry name" value="SNF2/RAD54-like_C"/>
</dbReference>
<dbReference type="InterPro" id="IPR022707">
    <property type="entry name" value="Mot1_central_dom"/>
</dbReference>
<dbReference type="GO" id="GO:0005524">
    <property type="term" value="F:ATP binding"/>
    <property type="evidence" value="ECO:0007669"/>
    <property type="project" value="UniProtKB-KW"/>
</dbReference>
<dbReference type="PROSITE" id="PS51194">
    <property type="entry name" value="HELICASE_CTER"/>
    <property type="match status" value="1"/>
</dbReference>
<comment type="caution">
    <text evidence="11">The sequence shown here is derived from an EMBL/GenBank/DDBJ whole genome shotgun (WGS) entry which is preliminary data.</text>
</comment>
<dbReference type="SUPFAM" id="SSF52540">
    <property type="entry name" value="P-loop containing nucleoside triphosphate hydrolases"/>
    <property type="match status" value="2"/>
</dbReference>
<feature type="domain" description="Helicase ATP-binding" evidence="9">
    <location>
        <begin position="1301"/>
        <end position="1475"/>
    </location>
</feature>
<evidence type="ECO:0000256" key="8">
    <source>
        <dbReference type="SAM" id="MobiDB-lite"/>
    </source>
</evidence>
<evidence type="ECO:0000256" key="1">
    <source>
        <dbReference type="ARBA" id="ARBA00004123"/>
    </source>
</evidence>
<feature type="non-terminal residue" evidence="11">
    <location>
        <position position="1"/>
    </location>
</feature>
<proteinExistence type="predicted"/>
<evidence type="ECO:0000259" key="9">
    <source>
        <dbReference type="PROSITE" id="PS51192"/>
    </source>
</evidence>
<evidence type="ECO:0000256" key="6">
    <source>
        <dbReference type="ARBA" id="ARBA00023242"/>
    </source>
</evidence>
<dbReference type="Gene3D" id="3.40.50.300">
    <property type="entry name" value="P-loop containing nucleotide triphosphate hydrolases"/>
    <property type="match status" value="1"/>
</dbReference>
<evidence type="ECO:0000256" key="2">
    <source>
        <dbReference type="ARBA" id="ARBA00022737"/>
    </source>
</evidence>
<dbReference type="InterPro" id="IPR021133">
    <property type="entry name" value="HEAT_type_2"/>
</dbReference>
<sequence>QRQELNKRLGLEDDNVVSSVLATHANVSLNHWIGSDDLEDQTTPGTTGSSICQMDVATCVKTAYNSEDLKSGKRSAPASPDEPNADGRLPKQARSDLATSDEESLSSCTTWPLDRMCTNLLGDLWALRWETRHGAASGLRELLSEPRHTWQAGKCAGMSEEEMTLSNLRYLEDILVRVLCTLALDQLSDFVSDEDLRSVLLPLVTPCLVDQLEGTGSSGVGSNRPNDQKGTTHSVADEDIRAAAASALIPVVDADWLLTLNNVSRAYQLIDHIWHLLRESTTDLSPSTGPLLQLICALTTAQTDTTERMSQLCSSTNVEEATVVENGTSVDPTALSDSPDPNRMHSQLDVLARLIHHVSSGIRSNALLTLQCLLNTWNRRHVQLSAELLQLIIDQLFHRRHSSRNYYLCIDVIQSADLKLCTRACVDRLDFWLCQAMQPIGVPFPPHLFSALVPVNPCALIVQPESVVLPAGNVPRDEIVTDSHMGTGALDADLAPIVHEHGYCIGGSHSVVNSPTQQEAFVWDTRMHAVRVLAHLFSRICQCVEIDTPSAKLAPSEDSTASERITPSMCLLTFFLDQLLCCLHLNERLAMQRFIGGLVLSSWALLPAGPKADSTWATVLENLPPLLSNSSGSQDLTTTTTTNLPGKLRQRLEACLTEVIYYEEILGLFKLMQEDCRELVRMLQSLGLDEDPVGVRTIAQCLVMLDKASKRLDDCPGVSNGTVDPEAYRTAIYKLDRARSTVERCLALQLHWGSRVEFAIASALTNLNCLLPGRLSLLIRPFMDTIRCICPTPSAAELQSSKSLELLLTTQMLPTGSNLTLQRLATVCLARLLQLEWALHTRKQSTGASNPSKAAVKVVKNLAASLLESDPQLYSIIDQNEGKSIYKLSSESESPVSDERDCINRLPKVLSGTDLLLTANDSRNPWLEARFHGSTMALGYLCQTFLQPNNLVVQSMGDPGASPYAVEPLRRLQLGLPGLWTLMWTEPVKRIFALGDLINQITGLQVHKSDEEAICTGVLTLTTCVPALLPHLHSVTEPASSGEQLSMTFDELIYLGVVTTCLQSAIIRALGAKLLASLAIEKPVETLNLLLPLYLVYLEPFEMNSNSLTSTTGDLKRENPENISSTPTACTGTLEALTAIVEQLNQASFSDGGNQRAPWFGLDQNDPLADPELCDCRSGDVVDTADGATVSGELKLHRFLTLFLPYIVVLVPPVLRLLADPNSTVRILASRLFTSLLILFPLEGSLSDPPGMDPDLRVARATKRQFIDSLLHPDRIQMYNLPVPIQANLRGYQQDGVNWLSFLNRYGLNGILCDDLGLGKTLQTLCILAGSHYELRQKQNSGTIHAGCARSLVICPSTLCGHWLHEVEQFVSPRDLSPIVYSGGPGVRFNLQTQILDHNLVIASYDLVRNDISFFQSVFWNYVVLDEGHIIKSSKSKIARALKQLCARHRLILTGTPIQNRVCELWSLFDFLMPDFLGSESSFVARFCRPVAASRDPKATRAEQRAGHLALENLHRLVLPFMLRRLKEDVMRDLPPKIIQDFACEMTSIQLMLYETFMKSNEGRVLLKSINVKREDGDDAEPLPVTYGAVRHGFQALRYLQAVCNHPCLALKPTHPILADVKRVLQTEYGTRVSLDSVHLSGKLLALCSSQNYFSSWFLRTTFIAASSRLLTDCGFGTPNFGSTADLANQFCSSGTSSAGSAPDDLDDSSRGLLNQHRALIFFQTREMLRLTEDMLKNQFPWLTSTRLGGSVPLNERYARVTRFNSDPSIDLMLLTTAVGGLGLNLTGADTVIFVEHDWNPSKDLQVCFVLLVCHSEKFLFLFQYPDLDDCVGNCLHVPHLMCICFCYVS</sequence>
<evidence type="ECO:0000256" key="3">
    <source>
        <dbReference type="ARBA" id="ARBA00022741"/>
    </source>
</evidence>
<evidence type="ECO:0008006" key="13">
    <source>
        <dbReference type="Google" id="ProtNLM"/>
    </source>
</evidence>
<keyword evidence="3" id="KW-0547">Nucleotide-binding</keyword>
<organism evidence="11 12">
    <name type="scientific">Fasciola gigantica</name>
    <name type="common">Giant liver fluke</name>
    <dbReference type="NCBI Taxonomy" id="46835"/>
    <lineage>
        <taxon>Eukaryota</taxon>
        <taxon>Metazoa</taxon>
        <taxon>Spiralia</taxon>
        <taxon>Lophotrochozoa</taxon>
        <taxon>Platyhelminthes</taxon>
        <taxon>Trematoda</taxon>
        <taxon>Digenea</taxon>
        <taxon>Plagiorchiida</taxon>
        <taxon>Echinostomata</taxon>
        <taxon>Echinostomatoidea</taxon>
        <taxon>Fasciolidae</taxon>
        <taxon>Fasciola</taxon>
    </lineage>
</organism>
<evidence type="ECO:0000313" key="12">
    <source>
        <dbReference type="Proteomes" id="UP000316759"/>
    </source>
</evidence>
<dbReference type="InterPro" id="IPR038718">
    <property type="entry name" value="SNF2-like_sf"/>
</dbReference>
<dbReference type="InterPro" id="IPR016024">
    <property type="entry name" value="ARM-type_fold"/>
</dbReference>
<dbReference type="PROSITE" id="PS50077">
    <property type="entry name" value="HEAT_REPEAT"/>
    <property type="match status" value="1"/>
</dbReference>
<evidence type="ECO:0000256" key="4">
    <source>
        <dbReference type="ARBA" id="ARBA00022801"/>
    </source>
</evidence>
<dbReference type="OrthoDB" id="10252227at2759"/>
<name>A0A504YPU3_FASGI</name>
<dbReference type="InterPro" id="IPR044972">
    <property type="entry name" value="Mot1"/>
</dbReference>
<evidence type="ECO:0000256" key="7">
    <source>
        <dbReference type="PROSITE-ProRule" id="PRU00103"/>
    </source>
</evidence>
<dbReference type="SUPFAM" id="SSF48371">
    <property type="entry name" value="ARM repeat"/>
    <property type="match status" value="1"/>
</dbReference>
<dbReference type="InterPro" id="IPR000330">
    <property type="entry name" value="SNF2_N"/>
</dbReference>
<dbReference type="PANTHER" id="PTHR36498">
    <property type="entry name" value="TATA-BINDING PROTEIN-ASSOCIATED FACTOR 172"/>
    <property type="match status" value="1"/>
</dbReference>
<dbReference type="SMART" id="SM00487">
    <property type="entry name" value="DEXDc"/>
    <property type="match status" value="1"/>
</dbReference>
<dbReference type="Pfam" id="PF00271">
    <property type="entry name" value="Helicase_C"/>
    <property type="match status" value="1"/>
</dbReference>
<dbReference type="InterPro" id="IPR044078">
    <property type="entry name" value="Mot1_ATP-bd"/>
</dbReference>
<keyword evidence="2" id="KW-0677">Repeat</keyword>
<dbReference type="GO" id="GO:0017025">
    <property type="term" value="F:TBP-class protein binding"/>
    <property type="evidence" value="ECO:0007669"/>
    <property type="project" value="InterPro"/>
</dbReference>
<keyword evidence="5" id="KW-0067">ATP-binding</keyword>
<dbReference type="PANTHER" id="PTHR36498:SF1">
    <property type="entry name" value="TATA-BINDING PROTEIN-ASSOCIATED FACTOR 172"/>
    <property type="match status" value="1"/>
</dbReference>
<evidence type="ECO:0000259" key="10">
    <source>
        <dbReference type="PROSITE" id="PS51194"/>
    </source>
</evidence>
<dbReference type="InterPro" id="IPR014001">
    <property type="entry name" value="Helicase_ATP-bd"/>
</dbReference>
<dbReference type="SMART" id="SM00490">
    <property type="entry name" value="HELICc"/>
    <property type="match status" value="1"/>
</dbReference>
<gene>
    <name evidence="11" type="ORF">FGIG_05089</name>
</gene>
<dbReference type="GO" id="GO:0016887">
    <property type="term" value="F:ATP hydrolysis activity"/>
    <property type="evidence" value="ECO:0007669"/>
    <property type="project" value="InterPro"/>
</dbReference>
<comment type="subcellular location">
    <subcellularLocation>
        <location evidence="1">Nucleus</location>
    </subcellularLocation>
</comment>
<dbReference type="EMBL" id="SUNJ01007164">
    <property type="protein sequence ID" value="TPP62216.1"/>
    <property type="molecule type" value="Genomic_DNA"/>
</dbReference>
<evidence type="ECO:0000256" key="5">
    <source>
        <dbReference type="ARBA" id="ARBA00022840"/>
    </source>
</evidence>
<keyword evidence="12" id="KW-1185">Reference proteome</keyword>
<dbReference type="Pfam" id="PF00176">
    <property type="entry name" value="SNF2-rel_dom"/>
    <property type="match status" value="1"/>
</dbReference>
<accession>A0A504YPU3</accession>
<feature type="repeat" description="HEAT" evidence="7">
    <location>
        <begin position="1210"/>
        <end position="1248"/>
    </location>
</feature>
<dbReference type="InterPro" id="IPR001650">
    <property type="entry name" value="Helicase_C-like"/>
</dbReference>
<dbReference type="Gene3D" id="3.40.50.10810">
    <property type="entry name" value="Tandem AAA-ATPase domain"/>
    <property type="match status" value="1"/>
</dbReference>
<keyword evidence="4" id="KW-0378">Hydrolase</keyword>
<dbReference type="CDD" id="cd18793">
    <property type="entry name" value="SF2_C_SNF"/>
    <property type="match status" value="1"/>
</dbReference>
<dbReference type="PROSITE" id="PS51192">
    <property type="entry name" value="HELICASE_ATP_BIND_1"/>
    <property type="match status" value="1"/>
</dbReference>
<dbReference type="InterPro" id="IPR027417">
    <property type="entry name" value="P-loop_NTPase"/>
</dbReference>